<dbReference type="InterPro" id="IPR029787">
    <property type="entry name" value="Nucleotide_cyclase"/>
</dbReference>
<comment type="caution">
    <text evidence="4">The sequence shown here is derived from an EMBL/GenBank/DDBJ whole genome shotgun (WGS) entry which is preliminary data.</text>
</comment>
<dbReference type="NCBIfam" id="TIGR00254">
    <property type="entry name" value="GGDEF"/>
    <property type="match status" value="1"/>
</dbReference>
<dbReference type="Proteomes" id="UP001617427">
    <property type="component" value="Unassembled WGS sequence"/>
</dbReference>
<dbReference type="PROSITE" id="PS50887">
    <property type="entry name" value="GGDEF"/>
    <property type="match status" value="1"/>
</dbReference>
<evidence type="ECO:0000259" key="3">
    <source>
        <dbReference type="PROSITE" id="PS50887"/>
    </source>
</evidence>
<evidence type="ECO:0000313" key="5">
    <source>
        <dbReference type="Proteomes" id="UP001617427"/>
    </source>
</evidence>
<dbReference type="Pfam" id="PF00990">
    <property type="entry name" value="GGDEF"/>
    <property type="match status" value="1"/>
</dbReference>
<dbReference type="InterPro" id="IPR050469">
    <property type="entry name" value="Diguanylate_Cyclase"/>
</dbReference>
<dbReference type="CDD" id="cd01949">
    <property type="entry name" value="GGDEF"/>
    <property type="match status" value="1"/>
</dbReference>
<gene>
    <name evidence="4" type="ORF">ACIPEN_18675</name>
</gene>
<dbReference type="PANTHER" id="PTHR45138">
    <property type="entry name" value="REGULATORY COMPONENTS OF SENSORY TRANSDUCTION SYSTEM"/>
    <property type="match status" value="1"/>
</dbReference>
<evidence type="ECO:0000256" key="1">
    <source>
        <dbReference type="ARBA" id="ARBA00012528"/>
    </source>
</evidence>
<feature type="domain" description="GGDEF" evidence="3">
    <location>
        <begin position="208"/>
        <end position="336"/>
    </location>
</feature>
<comment type="catalytic activity">
    <reaction evidence="2">
        <text>2 GTP = 3',3'-c-di-GMP + 2 diphosphate</text>
        <dbReference type="Rhea" id="RHEA:24898"/>
        <dbReference type="ChEBI" id="CHEBI:33019"/>
        <dbReference type="ChEBI" id="CHEBI:37565"/>
        <dbReference type="ChEBI" id="CHEBI:58805"/>
        <dbReference type="EC" id="2.7.7.65"/>
    </reaction>
</comment>
<organism evidence="4 5">
    <name type="scientific">Herbaspirillum chlorophenolicum</name>
    <dbReference type="NCBI Taxonomy" id="211589"/>
    <lineage>
        <taxon>Bacteria</taxon>
        <taxon>Pseudomonadati</taxon>
        <taxon>Pseudomonadota</taxon>
        <taxon>Betaproteobacteria</taxon>
        <taxon>Burkholderiales</taxon>
        <taxon>Oxalobacteraceae</taxon>
        <taxon>Herbaspirillum</taxon>
    </lineage>
</organism>
<dbReference type="InterPro" id="IPR043128">
    <property type="entry name" value="Rev_trsase/Diguanyl_cyclase"/>
</dbReference>
<evidence type="ECO:0000313" key="4">
    <source>
        <dbReference type="EMBL" id="MFJ3047857.1"/>
    </source>
</evidence>
<dbReference type="Gene3D" id="3.30.70.270">
    <property type="match status" value="1"/>
</dbReference>
<dbReference type="EC" id="2.7.7.65" evidence="1"/>
<evidence type="ECO:0000256" key="2">
    <source>
        <dbReference type="ARBA" id="ARBA00034247"/>
    </source>
</evidence>
<reference evidence="4 5" key="1">
    <citation type="submission" date="2024-10" db="EMBL/GenBank/DDBJ databases">
        <title>The Natural Products Discovery Center: Release of the First 8490 Sequenced Strains for Exploring Actinobacteria Biosynthetic Diversity.</title>
        <authorList>
            <person name="Kalkreuter E."/>
            <person name="Kautsar S.A."/>
            <person name="Yang D."/>
            <person name="Bader C.D."/>
            <person name="Teijaro C.N."/>
            <person name="Fluegel L."/>
            <person name="Davis C.M."/>
            <person name="Simpson J.R."/>
            <person name="Lauterbach L."/>
            <person name="Steele A.D."/>
            <person name="Gui C."/>
            <person name="Meng S."/>
            <person name="Li G."/>
            <person name="Viehrig K."/>
            <person name="Ye F."/>
            <person name="Su P."/>
            <person name="Kiefer A.F."/>
            <person name="Nichols A."/>
            <person name="Cepeda A.J."/>
            <person name="Yan W."/>
            <person name="Fan B."/>
            <person name="Jiang Y."/>
            <person name="Adhikari A."/>
            <person name="Zheng C.-J."/>
            <person name="Schuster L."/>
            <person name="Cowan T.M."/>
            <person name="Smanski M.J."/>
            <person name="Chevrette M.G."/>
            <person name="De Carvalho L.P.S."/>
            <person name="Shen B."/>
        </authorList>
    </citation>
    <scope>NUCLEOTIDE SEQUENCE [LARGE SCALE GENOMIC DNA]</scope>
    <source>
        <strain evidence="4 5">NPDC087045</strain>
    </source>
</reference>
<dbReference type="PANTHER" id="PTHR45138:SF9">
    <property type="entry name" value="DIGUANYLATE CYCLASE DGCM-RELATED"/>
    <property type="match status" value="1"/>
</dbReference>
<name>A0ABW8F3I5_9BURK</name>
<dbReference type="EMBL" id="JBIUZV010000012">
    <property type="protein sequence ID" value="MFJ3047857.1"/>
    <property type="molecule type" value="Genomic_DNA"/>
</dbReference>
<sequence>MQDIDNEMKKPLLKHLVEITAHREHSRLALSVISALYQLTNVQEIRMLDIFNMRETHYVQEKMVIRDGEVHTIDEHTSDDPKEPLSSYPAMMACIRNHLNEYLETTEDGEHILWLPVWLHGKMNSCVEIRSAKAFETQMLDVIHGIFHVFCNYQSLLDYSERDALTGLFNRKTFDEQFTKYAFAIAPHEAHSLEKNDRRHDDDLDEAKGHWLAVVDIDHFKQVNDRYGHLYGDEVLILMANILRASFRSHDRIFRFGGEEFVILLRSTTLTDARKIFDRFRQNVQEYDFPQVGKVTVSLGFVGISRETPVVILGHADQSLYHAKKNGRNRICFYEELVNSGVLHSGITTNDTVEFF</sequence>
<accession>A0ABW8F3I5</accession>
<dbReference type="RefSeq" id="WP_174525362.1">
    <property type="nucleotide sequence ID" value="NZ_JBIUZV010000012.1"/>
</dbReference>
<dbReference type="InterPro" id="IPR000160">
    <property type="entry name" value="GGDEF_dom"/>
</dbReference>
<dbReference type="SMART" id="SM00267">
    <property type="entry name" value="GGDEF"/>
    <property type="match status" value="1"/>
</dbReference>
<keyword evidence="5" id="KW-1185">Reference proteome</keyword>
<protein>
    <recommendedName>
        <fullName evidence="1">diguanylate cyclase</fullName>
        <ecNumber evidence="1">2.7.7.65</ecNumber>
    </recommendedName>
</protein>
<proteinExistence type="predicted"/>
<dbReference type="SUPFAM" id="SSF55073">
    <property type="entry name" value="Nucleotide cyclase"/>
    <property type="match status" value="1"/>
</dbReference>